<evidence type="ECO:0000313" key="1">
    <source>
        <dbReference type="EMBL" id="MBE6061677.1"/>
    </source>
</evidence>
<comment type="caution">
    <text evidence="1">The sequence shown here is derived from an EMBL/GenBank/DDBJ whole genome shotgun (WGS) entry which is preliminary data.</text>
</comment>
<protein>
    <submittedName>
        <fullName evidence="1">Uncharacterized protein</fullName>
    </submittedName>
</protein>
<sequence length="83" mass="9236">MKPWNKPELNNLSFAETKDINPTYWNPFVGACKNPAGAGNDCPLTWERGCKYYELLSLDLCTGYGKCTKKIQPTPPEPPSPTS</sequence>
<reference evidence="1" key="1">
    <citation type="submission" date="2019-04" db="EMBL/GenBank/DDBJ databases">
        <title>Evolution of Biomass-Degrading Anaerobic Consortia Revealed by Metagenomics.</title>
        <authorList>
            <person name="Peng X."/>
        </authorList>
    </citation>
    <scope>NUCLEOTIDE SEQUENCE</scope>
    <source>
        <strain evidence="1">SIG254</strain>
    </source>
</reference>
<organism evidence="1 2">
    <name type="scientific">Clostridium sulfidigenes</name>
    <dbReference type="NCBI Taxonomy" id="318464"/>
    <lineage>
        <taxon>Bacteria</taxon>
        <taxon>Bacillati</taxon>
        <taxon>Bacillota</taxon>
        <taxon>Clostridia</taxon>
        <taxon>Eubacteriales</taxon>
        <taxon>Clostridiaceae</taxon>
        <taxon>Clostridium</taxon>
    </lineage>
</organism>
<dbReference type="Proteomes" id="UP000768462">
    <property type="component" value="Unassembled WGS sequence"/>
</dbReference>
<dbReference type="EMBL" id="SVCM01000189">
    <property type="protein sequence ID" value="MBE6061677.1"/>
    <property type="molecule type" value="Genomic_DNA"/>
</dbReference>
<evidence type="ECO:0000313" key="2">
    <source>
        <dbReference type="Proteomes" id="UP000768462"/>
    </source>
</evidence>
<proteinExistence type="predicted"/>
<gene>
    <name evidence="1" type="ORF">E7215_16165</name>
</gene>
<dbReference type="AlphaFoldDB" id="A0A927ZKB4"/>
<accession>A0A927ZKB4</accession>
<name>A0A927ZKB4_9CLOT</name>
<dbReference type="PROSITE" id="PS51257">
    <property type="entry name" value="PROKAR_LIPOPROTEIN"/>
    <property type="match status" value="1"/>
</dbReference>